<evidence type="ECO:0000256" key="1">
    <source>
        <dbReference type="SAM" id="MobiDB-lite"/>
    </source>
</evidence>
<feature type="region of interest" description="Disordered" evidence="1">
    <location>
        <begin position="340"/>
        <end position="377"/>
    </location>
</feature>
<comment type="caution">
    <text evidence="2">The sequence shown here is derived from an EMBL/GenBank/DDBJ whole genome shotgun (WGS) entry which is preliminary data.</text>
</comment>
<feature type="compositionally biased region" description="Basic and acidic residues" evidence="1">
    <location>
        <begin position="368"/>
        <end position="377"/>
    </location>
</feature>
<dbReference type="EMBL" id="CATQJA010000012">
    <property type="protein sequence ID" value="CAJ0557451.1"/>
    <property type="molecule type" value="Genomic_DNA"/>
</dbReference>
<keyword evidence="3" id="KW-1185">Reference proteome</keyword>
<accession>A0AA36FQ86</accession>
<name>A0AA36FQ86_9BILA</name>
<evidence type="ECO:0000313" key="3">
    <source>
        <dbReference type="Proteomes" id="UP001177023"/>
    </source>
</evidence>
<proteinExistence type="predicted"/>
<gene>
    <name evidence="2" type="ORF">MSPICULIGERA_LOCUS209</name>
</gene>
<dbReference type="Proteomes" id="UP001177023">
    <property type="component" value="Unassembled WGS sequence"/>
</dbReference>
<dbReference type="AlphaFoldDB" id="A0AA36FQ86"/>
<feature type="region of interest" description="Disordered" evidence="1">
    <location>
        <begin position="1"/>
        <end position="39"/>
    </location>
</feature>
<organism evidence="2 3">
    <name type="scientific">Mesorhabditis spiculigera</name>
    <dbReference type="NCBI Taxonomy" id="96644"/>
    <lineage>
        <taxon>Eukaryota</taxon>
        <taxon>Metazoa</taxon>
        <taxon>Ecdysozoa</taxon>
        <taxon>Nematoda</taxon>
        <taxon>Chromadorea</taxon>
        <taxon>Rhabditida</taxon>
        <taxon>Rhabditina</taxon>
        <taxon>Rhabditomorpha</taxon>
        <taxon>Rhabditoidea</taxon>
        <taxon>Rhabditidae</taxon>
        <taxon>Mesorhabditinae</taxon>
        <taxon>Mesorhabditis</taxon>
    </lineage>
</organism>
<feature type="non-terminal residue" evidence="2">
    <location>
        <position position="377"/>
    </location>
</feature>
<feature type="compositionally biased region" description="Polar residues" evidence="1">
    <location>
        <begin position="24"/>
        <end position="34"/>
    </location>
</feature>
<protein>
    <submittedName>
        <fullName evidence="2">Uncharacterized protein</fullName>
    </submittedName>
</protein>
<reference evidence="2" key="1">
    <citation type="submission" date="2023-06" db="EMBL/GenBank/DDBJ databases">
        <authorList>
            <person name="Delattre M."/>
        </authorList>
    </citation>
    <scope>NUCLEOTIDE SEQUENCE</scope>
    <source>
        <strain evidence="2">AF72</strain>
    </source>
</reference>
<sequence length="377" mass="41187">MPQERGCMSRSAPNGPGKGGPISRPTSSSGWTNHCRSSRRSCCDLCSTSIRVGRPLPWLLFQEGDFADSKRSRASIPSNILFSAISRADRKQHLLDHGSAEICLPVNIARIDMYDGRFEARPFTAYAYDKVQTETHMQADVAVVKDGRVVMQLEGYRPQILSHDESRPTAEEIADPTARDAQIILDKPRATQPGVGRKSPRVVVAHTPGIHELTKSERHEQEKPIAEAAVNIHLDEDVETGKPVVVGDIPPSVDVSLSHDGSKSLQFGRRLASGCDIEPIRSRTVVQWKALLGSARIPLLDELIAGGESLGSCGHQAVGGGRGDPKGHGADRRFLWRWAPGGRRSDLPRRRRGKRSGSDFSGSVDGQRGADSRFCDR</sequence>
<evidence type="ECO:0000313" key="2">
    <source>
        <dbReference type="EMBL" id="CAJ0557451.1"/>
    </source>
</evidence>